<keyword evidence="3" id="KW-1185">Reference proteome</keyword>
<evidence type="ECO:0000313" key="2">
    <source>
        <dbReference type="EMBL" id="QGZ95560.1"/>
    </source>
</evidence>
<evidence type="ECO:0000313" key="3">
    <source>
        <dbReference type="Proteomes" id="UP000431269"/>
    </source>
</evidence>
<dbReference type="Proteomes" id="UP000431269">
    <property type="component" value="Chromosome"/>
</dbReference>
<name>A0A6I6MK14_9CAUL</name>
<sequence length="142" mass="16590">MRTERTNHHRARRSERLLRCPQRLLAFLGADHDELVERHAILRESDRIRRPLFRERRFLACPENACRPCPTGGQRQGESQSRRLVPGRRGADLVQRSAGHLLEKASKARSFRVWLPKGAKGGWTRTHVLYMFYTPDSHSARR</sequence>
<dbReference type="KEGG" id="tsv:DSM104635_02410"/>
<dbReference type="AlphaFoldDB" id="A0A6I6MK14"/>
<accession>A0A6I6MK14</accession>
<reference evidence="3" key="1">
    <citation type="submission" date="2019-12" db="EMBL/GenBank/DDBJ databases">
        <title>Complete genome of Terracaulis silvestris 0127_4.</title>
        <authorList>
            <person name="Vieira S."/>
            <person name="Riedel T."/>
            <person name="Sproer C."/>
            <person name="Pascual J."/>
            <person name="Boedeker C."/>
            <person name="Overmann J."/>
        </authorList>
    </citation>
    <scope>NUCLEOTIDE SEQUENCE [LARGE SCALE GENOMIC DNA]</scope>
    <source>
        <strain evidence="3">0127_4</strain>
    </source>
</reference>
<gene>
    <name evidence="2" type="ORF">DSM104635_02410</name>
</gene>
<dbReference type="EMBL" id="CP047045">
    <property type="protein sequence ID" value="QGZ95560.1"/>
    <property type="molecule type" value="Genomic_DNA"/>
</dbReference>
<protein>
    <submittedName>
        <fullName evidence="2">Uncharacterized protein</fullName>
    </submittedName>
</protein>
<organism evidence="2 3">
    <name type="scientific">Terricaulis silvestris</name>
    <dbReference type="NCBI Taxonomy" id="2686094"/>
    <lineage>
        <taxon>Bacteria</taxon>
        <taxon>Pseudomonadati</taxon>
        <taxon>Pseudomonadota</taxon>
        <taxon>Alphaproteobacteria</taxon>
        <taxon>Caulobacterales</taxon>
        <taxon>Caulobacteraceae</taxon>
        <taxon>Terricaulis</taxon>
    </lineage>
</organism>
<evidence type="ECO:0000256" key="1">
    <source>
        <dbReference type="SAM" id="MobiDB-lite"/>
    </source>
</evidence>
<feature type="region of interest" description="Disordered" evidence="1">
    <location>
        <begin position="68"/>
        <end position="88"/>
    </location>
</feature>
<proteinExistence type="predicted"/>